<accession>A0A090ARE3</accession>
<keyword evidence="10" id="KW-1185">Reference proteome</keyword>
<dbReference type="GO" id="GO:0019243">
    <property type="term" value="P:methylglyoxal catabolic process to D-lactate via S-lactoyl-glutathione"/>
    <property type="evidence" value="ECO:0007669"/>
    <property type="project" value="UniProtKB-UniRule"/>
</dbReference>
<evidence type="ECO:0000256" key="3">
    <source>
        <dbReference type="ARBA" id="ARBA00006759"/>
    </source>
</evidence>
<keyword evidence="6 7" id="KW-0862">Zinc</keyword>
<dbReference type="InterPro" id="IPR001279">
    <property type="entry name" value="Metallo-B-lactamas"/>
</dbReference>
<proteinExistence type="inferred from homology"/>
<comment type="function">
    <text evidence="7">Thiolesterase that catalyzes the hydrolysis of S-D-lactoyl-glutathione to form glutathione and D-lactic acid.</text>
</comment>
<dbReference type="EMBL" id="AP014521">
    <property type="protein sequence ID" value="BAP58335.1"/>
    <property type="molecule type" value="Genomic_DNA"/>
</dbReference>
<evidence type="ECO:0000256" key="2">
    <source>
        <dbReference type="ARBA" id="ARBA00004963"/>
    </source>
</evidence>
<dbReference type="InterPro" id="IPR050110">
    <property type="entry name" value="Glyoxalase_II_hydrolase"/>
</dbReference>
<dbReference type="CDD" id="cd07723">
    <property type="entry name" value="hydroxyacylglutathione_hydrolase_MBL-fold"/>
    <property type="match status" value="1"/>
</dbReference>
<dbReference type="SMART" id="SM00849">
    <property type="entry name" value="Lactamase_B"/>
    <property type="match status" value="1"/>
</dbReference>
<dbReference type="InterPro" id="IPR032282">
    <property type="entry name" value="HAGH_C"/>
</dbReference>
<dbReference type="InterPro" id="IPR036866">
    <property type="entry name" value="RibonucZ/Hydroxyglut_hydro"/>
</dbReference>
<evidence type="ECO:0000256" key="6">
    <source>
        <dbReference type="ARBA" id="ARBA00022833"/>
    </source>
</evidence>
<evidence type="ECO:0000313" key="9">
    <source>
        <dbReference type="EMBL" id="BAP58335.1"/>
    </source>
</evidence>
<dbReference type="InterPro" id="IPR035680">
    <property type="entry name" value="Clx_II_MBL"/>
</dbReference>
<dbReference type="GO" id="GO:0004416">
    <property type="term" value="F:hydroxyacylglutathione hydrolase activity"/>
    <property type="evidence" value="ECO:0007669"/>
    <property type="project" value="UniProtKB-UniRule"/>
</dbReference>
<keyword evidence="5 7" id="KW-0378">Hydrolase</keyword>
<keyword evidence="4 7" id="KW-0479">Metal-binding</keyword>
<dbReference type="Pfam" id="PF16123">
    <property type="entry name" value="HAGH_C"/>
    <property type="match status" value="1"/>
</dbReference>
<reference evidence="10" key="1">
    <citation type="submission" date="2013-11" db="EMBL/GenBank/DDBJ databases">
        <title>Symbiont-containing voluminous jelly as an extraordinary maternal gift for overwintering insect nymphs.</title>
        <authorList>
            <person name="Kaiwa N."/>
            <person name="Hosokawa T."/>
            <person name="Nikoh N."/>
            <person name="Meng X.Y."/>
            <person name="Tanahashi M."/>
            <person name="Moriyama M."/>
            <person name="Maeda T."/>
            <person name="Yamaguchi K."/>
            <person name="Shigenobu S."/>
            <person name="Ito M."/>
            <person name="Fukatsu T."/>
        </authorList>
    </citation>
    <scope>NUCLEOTIDE SEQUENCE [LARGE SCALE GENOMIC DNA]</scope>
    <source>
        <strain evidence="10">UwTKB</strain>
    </source>
</reference>
<sequence length="249" mass="29209">MNITGVLSLKDNYIWILYNKKKDCVIIDPGDTKLLINKIYSNKLYPIGIFLTHNHEDHTGGVYNICKIWPKIKIFGPKEITKKYNNYIVVSNNSINILGKKIFVILTPGHTMGHVSYYIKPYLFCGDVLFSGGCGRLFEGTAKDMYNSLNRINNLPEQTIICPGHEYSLNNMKFSYTLFPKDVYFSSYYRKIKNKTKKTRINFPTTLSKERKINIFFRIKEKKIKKFFHVKTNFLWDILALLRKKKDTF</sequence>
<evidence type="ECO:0000256" key="5">
    <source>
        <dbReference type="ARBA" id="ARBA00022801"/>
    </source>
</evidence>
<comment type="subunit">
    <text evidence="7">Monomer.</text>
</comment>
<feature type="domain" description="Metallo-beta-lactamase" evidence="8">
    <location>
        <begin position="11"/>
        <end position="165"/>
    </location>
</feature>
<evidence type="ECO:0000259" key="8">
    <source>
        <dbReference type="SMART" id="SM00849"/>
    </source>
</evidence>
<dbReference type="HOGENOM" id="CLU_030571_4_1_6"/>
<organism evidence="9 10">
    <name type="scientific">Candidatus Tachikawaea gelatinosa</name>
    <dbReference type="NCBI Taxonomy" id="1410383"/>
    <lineage>
        <taxon>Bacteria</taxon>
        <taxon>Pseudomonadati</taxon>
        <taxon>Pseudomonadota</taxon>
        <taxon>Gammaproteobacteria</taxon>
        <taxon>Enterobacterales</taxon>
        <taxon>Enterobacteriaceae</taxon>
        <taxon>Candidatus Tachikawaea</taxon>
    </lineage>
</organism>
<evidence type="ECO:0000256" key="7">
    <source>
        <dbReference type="HAMAP-Rule" id="MF_01374"/>
    </source>
</evidence>
<dbReference type="OrthoDB" id="9802248at2"/>
<feature type="binding site" evidence="7">
    <location>
        <position position="53"/>
    </location>
    <ligand>
        <name>Zn(2+)</name>
        <dbReference type="ChEBI" id="CHEBI:29105"/>
        <label>1</label>
    </ligand>
</feature>
<feature type="binding site" evidence="7">
    <location>
        <position position="58"/>
    </location>
    <ligand>
        <name>Zn(2+)</name>
        <dbReference type="ChEBI" id="CHEBI:29105"/>
        <label>2</label>
    </ligand>
</feature>
<evidence type="ECO:0000313" key="10">
    <source>
        <dbReference type="Proteomes" id="UP000031627"/>
    </source>
</evidence>
<feature type="binding site" evidence="7">
    <location>
        <position position="57"/>
    </location>
    <ligand>
        <name>Zn(2+)</name>
        <dbReference type="ChEBI" id="CHEBI:29105"/>
        <label>2</label>
    </ligand>
</feature>
<feature type="binding site" evidence="7">
    <location>
        <position position="55"/>
    </location>
    <ligand>
        <name>Zn(2+)</name>
        <dbReference type="ChEBI" id="CHEBI:29105"/>
        <label>1</label>
    </ligand>
</feature>
<comment type="similarity">
    <text evidence="3 7">Belongs to the metallo-beta-lactamase superfamily. Glyoxalase II family.</text>
</comment>
<comment type="cofactor">
    <cofactor evidence="7">
        <name>Zn(2+)</name>
        <dbReference type="ChEBI" id="CHEBI:29105"/>
    </cofactor>
    <text evidence="7">Binds 2 Zn(2+) ions per subunit.</text>
</comment>
<dbReference type="AlphaFoldDB" id="A0A090ARE3"/>
<dbReference type="RefSeq" id="WP_041062389.1">
    <property type="nucleotide sequence ID" value="NZ_AP014521.1"/>
</dbReference>
<name>A0A090ARE3_9ENTR</name>
<comment type="catalytic activity">
    <reaction evidence="1 7">
        <text>an S-(2-hydroxyacyl)glutathione + H2O = a 2-hydroxy carboxylate + glutathione + H(+)</text>
        <dbReference type="Rhea" id="RHEA:21864"/>
        <dbReference type="ChEBI" id="CHEBI:15377"/>
        <dbReference type="ChEBI" id="CHEBI:15378"/>
        <dbReference type="ChEBI" id="CHEBI:57925"/>
        <dbReference type="ChEBI" id="CHEBI:58896"/>
        <dbReference type="ChEBI" id="CHEBI:71261"/>
        <dbReference type="EC" id="3.1.2.6"/>
    </reaction>
</comment>
<reference evidence="9 10" key="2">
    <citation type="journal article" date="2014" name="Curr. Biol.">
        <title>Symbiont-Supplemented Maternal Investment Underpinning Host's Ecological Adaptation.</title>
        <authorList>
            <person name="Kaiwa N."/>
            <person name="Hosokawa T."/>
            <person name="Nikoh N."/>
            <person name="Tanahashi M."/>
            <person name="Moriyama M."/>
            <person name="Meng X.Y."/>
            <person name="Maeda T."/>
            <person name="Yamaguchi K."/>
            <person name="Shigenobu S."/>
            <person name="Ito M."/>
            <person name="Fukatsu T."/>
        </authorList>
    </citation>
    <scope>NUCLEOTIDE SEQUENCE [LARGE SCALE GENOMIC DNA]</scope>
    <source>
        <strain evidence="9 10">UwTKB</strain>
    </source>
</reference>
<dbReference type="PANTHER" id="PTHR43705:SF1">
    <property type="entry name" value="HYDROXYACYLGLUTATHIONE HYDROLASE GLOB"/>
    <property type="match status" value="1"/>
</dbReference>
<dbReference type="NCBIfam" id="TIGR03413">
    <property type="entry name" value="GSH_gloB"/>
    <property type="match status" value="1"/>
</dbReference>
<dbReference type="Pfam" id="PF00753">
    <property type="entry name" value="Lactamase_B"/>
    <property type="match status" value="2"/>
</dbReference>
<dbReference type="Gene3D" id="3.60.15.10">
    <property type="entry name" value="Ribonuclease Z/Hydroxyacylglutathione hydrolase-like"/>
    <property type="match status" value="1"/>
</dbReference>
<feature type="binding site" evidence="7">
    <location>
        <position position="110"/>
    </location>
    <ligand>
        <name>Zn(2+)</name>
        <dbReference type="ChEBI" id="CHEBI:29105"/>
        <label>1</label>
    </ligand>
</feature>
<feature type="binding site" evidence="7">
    <location>
        <position position="127"/>
    </location>
    <ligand>
        <name>Zn(2+)</name>
        <dbReference type="ChEBI" id="CHEBI:29105"/>
        <label>1</label>
    </ligand>
</feature>
<dbReference type="InterPro" id="IPR017782">
    <property type="entry name" value="Hydroxyacylglutathione_Hdrlase"/>
</dbReference>
<evidence type="ECO:0000256" key="4">
    <source>
        <dbReference type="ARBA" id="ARBA00022723"/>
    </source>
</evidence>
<dbReference type="EC" id="3.1.2.6" evidence="7"/>
<dbReference type="GO" id="GO:0046872">
    <property type="term" value="F:metal ion binding"/>
    <property type="evidence" value="ECO:0007669"/>
    <property type="project" value="UniProtKB-KW"/>
</dbReference>
<dbReference type="PANTHER" id="PTHR43705">
    <property type="entry name" value="HYDROXYACYLGLUTATHIONE HYDROLASE"/>
    <property type="match status" value="1"/>
</dbReference>
<gene>
    <name evidence="7 9" type="primary">gloB</name>
    <name evidence="9" type="ORF">TGUWTKB_0760</name>
</gene>
<feature type="binding site" evidence="7">
    <location>
        <position position="165"/>
    </location>
    <ligand>
        <name>Zn(2+)</name>
        <dbReference type="ChEBI" id="CHEBI:29105"/>
        <label>2</label>
    </ligand>
</feature>
<dbReference type="Proteomes" id="UP000031627">
    <property type="component" value="Chromosome"/>
</dbReference>
<evidence type="ECO:0000256" key="1">
    <source>
        <dbReference type="ARBA" id="ARBA00001623"/>
    </source>
</evidence>
<feature type="binding site" evidence="7">
    <location>
        <position position="127"/>
    </location>
    <ligand>
        <name>Zn(2+)</name>
        <dbReference type="ChEBI" id="CHEBI:29105"/>
        <label>2</label>
    </ligand>
</feature>
<dbReference type="SUPFAM" id="SSF56281">
    <property type="entry name" value="Metallo-hydrolase/oxidoreductase"/>
    <property type="match status" value="1"/>
</dbReference>
<dbReference type="HAMAP" id="MF_01374">
    <property type="entry name" value="Glyoxalase_2"/>
    <property type="match status" value="1"/>
</dbReference>
<comment type="pathway">
    <text evidence="2 7">Secondary metabolite metabolism; methylglyoxal degradation; (R)-lactate from methylglyoxal: step 2/2.</text>
</comment>
<dbReference type="KEGG" id="sbw:TGUWTKB_0760"/>
<dbReference type="UniPathway" id="UPA00619">
    <property type="reaction ID" value="UER00676"/>
</dbReference>
<protein>
    <recommendedName>
        <fullName evidence="7">Hydroxyacylglutathione hydrolase</fullName>
        <ecNumber evidence="7">3.1.2.6</ecNumber>
    </recommendedName>
    <alternativeName>
        <fullName evidence="7">Glyoxalase II</fullName>
        <shortName evidence="7">Glx II</shortName>
    </alternativeName>
</protein>
<dbReference type="STRING" id="1410383.TGUWTKB_0760"/>